<evidence type="ECO:0000313" key="2">
    <source>
        <dbReference type="EMBL" id="TBU56688.1"/>
    </source>
</evidence>
<dbReference type="EMBL" id="ML145147">
    <property type="protein sequence ID" value="TBU56688.1"/>
    <property type="molecule type" value="Genomic_DNA"/>
</dbReference>
<accession>A0A4V2K7M2</accession>
<proteinExistence type="predicted"/>
<dbReference type="AlphaFoldDB" id="A0A4V2K7M2"/>
<keyword evidence="3" id="KW-1185">Reference proteome</keyword>
<protein>
    <submittedName>
        <fullName evidence="2">Uncharacterized protein</fullName>
    </submittedName>
</protein>
<feature type="region of interest" description="Disordered" evidence="1">
    <location>
        <begin position="296"/>
        <end position="327"/>
    </location>
</feature>
<evidence type="ECO:0000313" key="3">
    <source>
        <dbReference type="Proteomes" id="UP000292082"/>
    </source>
</evidence>
<dbReference type="Proteomes" id="UP000292082">
    <property type="component" value="Unassembled WGS sequence"/>
</dbReference>
<name>A0A4V2K7M2_9APHY</name>
<reference evidence="2 3" key="1">
    <citation type="submission" date="2019-01" db="EMBL/GenBank/DDBJ databases">
        <title>Draft genome sequences of three monokaryotic isolates of the white-rot basidiomycete fungus Dichomitus squalens.</title>
        <authorList>
            <consortium name="DOE Joint Genome Institute"/>
            <person name="Lopez S.C."/>
            <person name="Andreopoulos B."/>
            <person name="Pangilinan J."/>
            <person name="Lipzen A."/>
            <person name="Riley R."/>
            <person name="Ahrendt S."/>
            <person name="Ng V."/>
            <person name="Barry K."/>
            <person name="Daum C."/>
            <person name="Grigoriev I.V."/>
            <person name="Hilden K.S."/>
            <person name="Makela M.R."/>
            <person name="de Vries R.P."/>
        </authorList>
    </citation>
    <scope>NUCLEOTIDE SEQUENCE [LARGE SCALE GENOMIC DNA]</scope>
    <source>
        <strain evidence="2 3">CBS 464.89</strain>
    </source>
</reference>
<gene>
    <name evidence="2" type="ORF">BD310DRAFT_949906</name>
</gene>
<dbReference type="STRING" id="114155.A0A4V2K7M2"/>
<evidence type="ECO:0000256" key="1">
    <source>
        <dbReference type="SAM" id="MobiDB-lite"/>
    </source>
</evidence>
<dbReference type="OMA" id="NACRDES"/>
<sequence length="356" mass="39470">MSDRHPWDIYADSLFHLGFGYPLWKPDPAPGCGEVDIGDVGWLENGEFHKLFNTTKAPDDPQPRGIPDGYRTFDVERAFIHGPREEIQQSVLCSRSIERLDASAGLTAAPSSLPSFTFECSDDSGAMLVLHPSAVSKDIKSRKHVVAYIQSHFPEWMEFANGRFGLVLKDEQLMFVCGTTKTSRWAVAAFHGSYCKKQGSISANLSSTFAFDFSLAIANVQLPAAFYRVGPPQNGTHSSIPGRAMSDVTRDISWTQRDALNNDPLSHKFDQCIFIHYFKAKRRTFLPLQVLRAGAGPDQLPPGSDDIRDGKTPITAHHTMPDRGEAEYELFPPSQKVWAPSVQCHSQDIDSLTIAS</sequence>
<organism evidence="2 3">
    <name type="scientific">Dichomitus squalens</name>
    <dbReference type="NCBI Taxonomy" id="114155"/>
    <lineage>
        <taxon>Eukaryota</taxon>
        <taxon>Fungi</taxon>
        <taxon>Dikarya</taxon>
        <taxon>Basidiomycota</taxon>
        <taxon>Agaricomycotina</taxon>
        <taxon>Agaricomycetes</taxon>
        <taxon>Polyporales</taxon>
        <taxon>Polyporaceae</taxon>
        <taxon>Dichomitus</taxon>
    </lineage>
</organism>